<dbReference type="InterPro" id="IPR003593">
    <property type="entry name" value="AAA+_ATPase"/>
</dbReference>
<evidence type="ECO:0000256" key="1">
    <source>
        <dbReference type="ARBA" id="ARBA00022741"/>
    </source>
</evidence>
<keyword evidence="5" id="KW-1185">Reference proteome</keyword>
<dbReference type="KEGG" id="efu:HMPREF0351_12756"/>
<keyword evidence="4" id="KW-0378">Hydrolase</keyword>
<gene>
    <name evidence="4" type="ORF">HMPREF0351_12756</name>
</gene>
<dbReference type="PROSITE" id="PS00211">
    <property type="entry name" value="ABC_TRANSPORTER_1"/>
    <property type="match status" value="1"/>
</dbReference>
<accession>Q3XXB1</accession>
<dbReference type="RefSeq" id="WP_002289345.1">
    <property type="nucleotide sequence ID" value="NC_017962.1"/>
</dbReference>
<sequence>MILSVENFTLSINKKKITQNWNFSISEKDFIIVTGKSGSGKTTLLNNLSLIDKQYTGNLFYFEKKVSKHDIQRLRRNHISYLFQNYALLENQTVQYNFELAKKFNSNISNDHIYNLLTDFSLPKDILKEKIFLLSGGEQQRIALIRNMLKPFDILFADEPTGNLDKENSTFIMNFLKNLTEKEKKAVVLVTHDLNVLNYGTNIIEL</sequence>
<dbReference type="PANTHER" id="PTHR42798:SF2">
    <property type="entry name" value="ABC TRANSPORTER ATP-BINDING PROTEIN MG467-RELATED"/>
    <property type="match status" value="1"/>
</dbReference>
<protein>
    <submittedName>
        <fullName evidence="4">ABC superfamily ATP binding cassette transporter, ABC protein</fullName>
        <ecNumber evidence="4">3.6.3.-</ecNumber>
    </submittedName>
</protein>
<reference evidence="4 5" key="1">
    <citation type="journal article" date="2012" name="BMC Microbiol.">
        <title>Complete genome sequence of Enterococcus faecium strain TX16 and comparative genomic analysis of Enterococcus faecium genomes.</title>
        <authorList>
            <person name="Qin X."/>
            <person name="Galloway-Pena J.R."/>
            <person name="Sillanpaa J."/>
            <person name="Hyeob Roh J."/>
            <person name="Nallapareddy S.R."/>
            <person name="Chowdhury S."/>
            <person name="Bourgogne A."/>
            <person name="Choudhury T."/>
            <person name="Munzy D.M."/>
            <person name="Buhay C.J."/>
            <person name="Ding Y."/>
            <person name="Dugan-Rocha S."/>
            <person name="Liu W."/>
            <person name="Kovar C."/>
            <person name="Sodergren E."/>
            <person name="Highlander S."/>
            <person name="Petrosino J.F."/>
            <person name="Worley K.C."/>
            <person name="Gibbs R.A."/>
            <person name="Weinstock G.M."/>
            <person name="Murray B.E."/>
        </authorList>
    </citation>
    <scope>NUCLEOTIDE SEQUENCE [LARGE SCALE GENOMIC DNA]</scope>
    <source>
        <strain evidence="5">ATCC BAA-472 / TX0016 / DO</strain>
        <plasmid evidence="4">2</plasmid>
    </source>
</reference>
<evidence type="ECO:0000259" key="3">
    <source>
        <dbReference type="PROSITE" id="PS50893"/>
    </source>
</evidence>
<keyword evidence="2" id="KW-0067">ATP-binding</keyword>
<proteinExistence type="predicted"/>
<dbReference type="InterPro" id="IPR027417">
    <property type="entry name" value="P-loop_NTPase"/>
</dbReference>
<dbReference type="SMR" id="Q3XXB1"/>
<dbReference type="Proteomes" id="UP000005269">
    <property type="component" value="Plasmid 2"/>
</dbReference>
<dbReference type="EMBL" id="CP003585">
    <property type="protein sequence ID" value="AFK60380.1"/>
    <property type="molecule type" value="Genomic_DNA"/>
</dbReference>
<keyword evidence="1" id="KW-0547">Nucleotide-binding</keyword>
<geneLocation type="plasmid" evidence="4 5">
    <name>2</name>
</geneLocation>
<evidence type="ECO:0000313" key="5">
    <source>
        <dbReference type="Proteomes" id="UP000005269"/>
    </source>
</evidence>
<dbReference type="Gene3D" id="3.40.50.300">
    <property type="entry name" value="P-loop containing nucleotide triphosphate hydrolases"/>
    <property type="match status" value="1"/>
</dbReference>
<dbReference type="Pfam" id="PF00005">
    <property type="entry name" value="ABC_tran"/>
    <property type="match status" value="1"/>
</dbReference>
<organism evidence="4 5">
    <name type="scientific">Enterococcus faecium (strain ATCC BAA-472 / TX0016 / DO)</name>
    <dbReference type="NCBI Taxonomy" id="333849"/>
    <lineage>
        <taxon>Bacteria</taxon>
        <taxon>Bacillati</taxon>
        <taxon>Bacillota</taxon>
        <taxon>Bacilli</taxon>
        <taxon>Lactobacillales</taxon>
        <taxon>Enterococcaceae</taxon>
        <taxon>Enterococcus</taxon>
    </lineage>
</organism>
<dbReference type="AlphaFoldDB" id="Q3XXB1"/>
<dbReference type="InterPro" id="IPR003439">
    <property type="entry name" value="ABC_transporter-like_ATP-bd"/>
</dbReference>
<dbReference type="PANTHER" id="PTHR42798">
    <property type="entry name" value="LIPOPROTEIN-RELEASING SYSTEM ATP-BINDING PROTEIN LOLD"/>
    <property type="match status" value="1"/>
</dbReference>
<name>Q3XXB1_ENTFD</name>
<dbReference type="SUPFAM" id="SSF52540">
    <property type="entry name" value="P-loop containing nucleoside triphosphate hydrolases"/>
    <property type="match status" value="1"/>
</dbReference>
<feature type="domain" description="ABC transporter" evidence="3">
    <location>
        <begin position="3"/>
        <end position="206"/>
    </location>
</feature>
<dbReference type="GO" id="GO:0016887">
    <property type="term" value="F:ATP hydrolysis activity"/>
    <property type="evidence" value="ECO:0007669"/>
    <property type="project" value="InterPro"/>
</dbReference>
<dbReference type="PROSITE" id="PS50893">
    <property type="entry name" value="ABC_TRANSPORTER_2"/>
    <property type="match status" value="1"/>
</dbReference>
<dbReference type="InterPro" id="IPR017871">
    <property type="entry name" value="ABC_transporter-like_CS"/>
</dbReference>
<dbReference type="HOGENOM" id="CLU_000604_1_22_9"/>
<keyword evidence="4" id="KW-0614">Plasmid</keyword>
<dbReference type="GO" id="GO:0005524">
    <property type="term" value="F:ATP binding"/>
    <property type="evidence" value="ECO:0007669"/>
    <property type="project" value="UniProtKB-KW"/>
</dbReference>
<evidence type="ECO:0000313" key="4">
    <source>
        <dbReference type="EMBL" id="AFK60380.1"/>
    </source>
</evidence>
<evidence type="ECO:0000256" key="2">
    <source>
        <dbReference type="ARBA" id="ARBA00022840"/>
    </source>
</evidence>
<dbReference type="EC" id="3.6.3.-" evidence="4"/>
<dbReference type="SMART" id="SM00382">
    <property type="entry name" value="AAA"/>
    <property type="match status" value="1"/>
</dbReference>